<proteinExistence type="predicted"/>
<evidence type="ECO:0000313" key="1">
    <source>
        <dbReference type="EMBL" id="TCJ05059.1"/>
    </source>
</evidence>
<dbReference type="EMBL" id="SJTH01000006">
    <property type="protein sequence ID" value="TCJ05059.1"/>
    <property type="molecule type" value="Genomic_DNA"/>
</dbReference>
<name>A0A4R1AXK5_9BACI</name>
<dbReference type="RefSeq" id="WP_131236539.1">
    <property type="nucleotide sequence ID" value="NZ_SJTH01000006.1"/>
</dbReference>
<dbReference type="AlphaFoldDB" id="A0A4R1AXK5"/>
<sequence length="136" mass="15846">MSKEKVNSIRIMEVDMTSCHHCGETFYEFRDYELSECPHCKEELVNSCSIDGTKEVQIEVDSMTGKIILDKEQQQEIERLNNQIKEIEKVSDYNADLRMSYKKALETIAYKGFNVESNRIVVKMQSIAREALVNKR</sequence>
<organism evidence="1 2">
    <name type="scientific">Cytobacillus praedii</name>
    <dbReference type="NCBI Taxonomy" id="1742358"/>
    <lineage>
        <taxon>Bacteria</taxon>
        <taxon>Bacillati</taxon>
        <taxon>Bacillota</taxon>
        <taxon>Bacilli</taxon>
        <taxon>Bacillales</taxon>
        <taxon>Bacillaceae</taxon>
        <taxon>Cytobacillus</taxon>
    </lineage>
</organism>
<comment type="caution">
    <text evidence="1">The sequence shown here is derived from an EMBL/GenBank/DDBJ whole genome shotgun (WGS) entry which is preliminary data.</text>
</comment>
<keyword evidence="2" id="KW-1185">Reference proteome</keyword>
<gene>
    <name evidence="1" type="ORF">E0Y62_07535</name>
</gene>
<evidence type="ECO:0000313" key="2">
    <source>
        <dbReference type="Proteomes" id="UP000293846"/>
    </source>
</evidence>
<dbReference type="Proteomes" id="UP000293846">
    <property type="component" value="Unassembled WGS sequence"/>
</dbReference>
<reference evidence="1 2" key="1">
    <citation type="submission" date="2019-03" db="EMBL/GenBank/DDBJ databases">
        <authorList>
            <person name="Jensen L."/>
            <person name="Storgaard J."/>
            <person name="Sulaj E."/>
            <person name="Schramm A."/>
            <person name="Marshall I.P.G."/>
        </authorList>
    </citation>
    <scope>NUCLEOTIDE SEQUENCE [LARGE SCALE GENOMIC DNA]</scope>
    <source>
        <strain evidence="1 2">2017H2G3</strain>
    </source>
</reference>
<protein>
    <submittedName>
        <fullName evidence="1">Uncharacterized protein</fullName>
    </submittedName>
</protein>
<accession>A0A4R1AXK5</accession>